<feature type="region of interest" description="Disordered" evidence="1">
    <location>
        <begin position="44"/>
        <end position="74"/>
    </location>
</feature>
<organism evidence="2 3">
    <name type="scientific">Eleutherodactylus coqui</name>
    <name type="common">Puerto Rican coqui</name>
    <dbReference type="NCBI Taxonomy" id="57060"/>
    <lineage>
        <taxon>Eukaryota</taxon>
        <taxon>Metazoa</taxon>
        <taxon>Chordata</taxon>
        <taxon>Craniata</taxon>
        <taxon>Vertebrata</taxon>
        <taxon>Euteleostomi</taxon>
        <taxon>Amphibia</taxon>
        <taxon>Batrachia</taxon>
        <taxon>Anura</taxon>
        <taxon>Neobatrachia</taxon>
        <taxon>Hyloidea</taxon>
        <taxon>Eleutherodactylidae</taxon>
        <taxon>Eleutherodactylinae</taxon>
        <taxon>Eleutherodactylus</taxon>
        <taxon>Eleutherodactylus</taxon>
    </lineage>
</organism>
<keyword evidence="3" id="KW-1185">Reference proteome</keyword>
<reference evidence="2" key="1">
    <citation type="thesis" date="2020" institute="ProQuest LLC" country="789 East Eisenhower Parkway, Ann Arbor, MI, USA">
        <title>Comparative Genomics and Chromosome Evolution.</title>
        <authorList>
            <person name="Mudd A.B."/>
        </authorList>
    </citation>
    <scope>NUCLEOTIDE SEQUENCE</scope>
    <source>
        <strain evidence="2">HN-11 Male</strain>
        <tissue evidence="2">Kidney and liver</tissue>
    </source>
</reference>
<gene>
    <name evidence="2" type="ORF">GDO78_022766</name>
</gene>
<dbReference type="EMBL" id="WNTK01087364">
    <property type="protein sequence ID" value="KAG9460294.1"/>
    <property type="molecule type" value="Genomic_DNA"/>
</dbReference>
<dbReference type="AlphaFoldDB" id="A0A8J6B8J9"/>
<feature type="compositionally biased region" description="Acidic residues" evidence="1">
    <location>
        <begin position="57"/>
        <end position="74"/>
    </location>
</feature>
<dbReference type="OrthoDB" id="8958177at2759"/>
<name>A0A8J6B8J9_ELECQ</name>
<accession>A0A8J6B8J9</accession>
<comment type="caution">
    <text evidence="2">The sequence shown here is derived from an EMBL/GenBank/DDBJ whole genome shotgun (WGS) entry which is preliminary data.</text>
</comment>
<sequence length="101" mass="11428">MVWREQRDHHTVCYVLMTNTKDFSSNQKDKILYPDVPSAIKPVPHDAKLLPIPDPPDGAEESDVDSQSELPVDDDDDKEYCEIALGQPHLINQSSVIWSVI</sequence>
<protein>
    <submittedName>
        <fullName evidence="2">Uncharacterized protein</fullName>
    </submittedName>
</protein>
<evidence type="ECO:0000313" key="3">
    <source>
        <dbReference type="Proteomes" id="UP000770717"/>
    </source>
</evidence>
<evidence type="ECO:0000256" key="1">
    <source>
        <dbReference type="SAM" id="MobiDB-lite"/>
    </source>
</evidence>
<dbReference type="Proteomes" id="UP000770717">
    <property type="component" value="Unassembled WGS sequence"/>
</dbReference>
<proteinExistence type="predicted"/>
<evidence type="ECO:0000313" key="2">
    <source>
        <dbReference type="EMBL" id="KAG9460294.1"/>
    </source>
</evidence>